<dbReference type="RefSeq" id="WP_095267601.1">
    <property type="nucleotide sequence ID" value="NZ_NPBY01000079.1"/>
</dbReference>
<evidence type="ECO:0000259" key="1">
    <source>
        <dbReference type="PROSITE" id="PS50943"/>
    </source>
</evidence>
<protein>
    <submittedName>
        <fullName evidence="2">Transcriptional regulator</fullName>
    </submittedName>
</protein>
<evidence type="ECO:0000313" key="2">
    <source>
        <dbReference type="EMBL" id="PAD72402.1"/>
    </source>
</evidence>
<dbReference type="AlphaFoldDB" id="A0A268EH10"/>
<comment type="caution">
    <text evidence="2">The sequence shown here is derived from an EMBL/GenBank/DDBJ whole genome shotgun (WGS) entry which is preliminary data.</text>
</comment>
<organism evidence="2 3">
    <name type="scientific">Paenibacillus campinasensis</name>
    <dbReference type="NCBI Taxonomy" id="66347"/>
    <lineage>
        <taxon>Bacteria</taxon>
        <taxon>Bacillati</taxon>
        <taxon>Bacillota</taxon>
        <taxon>Bacilli</taxon>
        <taxon>Bacillales</taxon>
        <taxon>Paenibacillaceae</taxon>
        <taxon>Paenibacillus</taxon>
    </lineage>
</organism>
<dbReference type="InterPro" id="IPR010982">
    <property type="entry name" value="Lambda_DNA-bd_dom_sf"/>
</dbReference>
<dbReference type="SUPFAM" id="SSF47413">
    <property type="entry name" value="lambda repressor-like DNA-binding domains"/>
    <property type="match status" value="1"/>
</dbReference>
<dbReference type="PROSITE" id="PS50943">
    <property type="entry name" value="HTH_CROC1"/>
    <property type="match status" value="1"/>
</dbReference>
<dbReference type="EMBL" id="NPBY01000079">
    <property type="protein sequence ID" value="PAD72402.1"/>
    <property type="molecule type" value="Genomic_DNA"/>
</dbReference>
<dbReference type="InterPro" id="IPR001387">
    <property type="entry name" value="Cro/C1-type_HTH"/>
</dbReference>
<reference evidence="2 3" key="1">
    <citation type="submission" date="2017-07" db="EMBL/GenBank/DDBJ databases">
        <title>Isolation and whole genome analysis of endospore-forming bacteria from heroin.</title>
        <authorList>
            <person name="Kalinowski J."/>
            <person name="Ahrens B."/>
            <person name="Al-Dilaimi A."/>
            <person name="Winkler A."/>
            <person name="Wibberg D."/>
            <person name="Schleenbecker U."/>
            <person name="Ruckert C."/>
            <person name="Wolfel R."/>
            <person name="Grass G."/>
        </authorList>
    </citation>
    <scope>NUCLEOTIDE SEQUENCE [LARGE SCALE GENOMIC DNA]</scope>
    <source>
        <strain evidence="2 3">7537-G1</strain>
    </source>
</reference>
<accession>A0A268EH10</accession>
<gene>
    <name evidence="2" type="ORF">CHH67_22435</name>
</gene>
<dbReference type="OrthoDB" id="9805309at2"/>
<name>A0A268EH10_9BACL</name>
<dbReference type="Proteomes" id="UP000215596">
    <property type="component" value="Unassembled WGS sequence"/>
</dbReference>
<sequence length="71" mass="8048">MLRPSFKPLKRTLLDRDITASELREATGIAPSTYTKMNNGEFVALQVIARICEYLDCRIEDVVEFVEDPAS</sequence>
<dbReference type="CDD" id="cd00093">
    <property type="entry name" value="HTH_XRE"/>
    <property type="match status" value="1"/>
</dbReference>
<proteinExistence type="predicted"/>
<dbReference type="GO" id="GO:0003677">
    <property type="term" value="F:DNA binding"/>
    <property type="evidence" value="ECO:0007669"/>
    <property type="project" value="InterPro"/>
</dbReference>
<feature type="domain" description="HTH cro/C1-type" evidence="1">
    <location>
        <begin position="9"/>
        <end position="62"/>
    </location>
</feature>
<evidence type="ECO:0000313" key="3">
    <source>
        <dbReference type="Proteomes" id="UP000215596"/>
    </source>
</evidence>
<dbReference type="Gene3D" id="1.10.260.40">
    <property type="entry name" value="lambda repressor-like DNA-binding domains"/>
    <property type="match status" value="1"/>
</dbReference>
<dbReference type="Pfam" id="PF13443">
    <property type="entry name" value="HTH_26"/>
    <property type="match status" value="1"/>
</dbReference>